<dbReference type="RefSeq" id="WP_062535405.1">
    <property type="nucleotide sequence ID" value="NZ_DF970162.1"/>
</dbReference>
<comment type="subcellular location">
    <subcellularLocation>
        <location evidence="1">Cell inner membrane</location>
        <topology evidence="1">Multi-pass membrane protein</topology>
    </subcellularLocation>
</comment>
<evidence type="ECO:0000313" key="11">
    <source>
        <dbReference type="EMBL" id="GAN44956.1"/>
    </source>
</evidence>
<evidence type="ECO:0000256" key="3">
    <source>
        <dbReference type="ARBA" id="ARBA00022448"/>
    </source>
</evidence>
<keyword evidence="3" id="KW-0813">Transport</keyword>
<dbReference type="CDD" id="cd17503">
    <property type="entry name" value="MFS_LmrB_MDR_like"/>
    <property type="match status" value="1"/>
</dbReference>
<dbReference type="Pfam" id="PF07690">
    <property type="entry name" value="MFS_1"/>
    <property type="match status" value="1"/>
</dbReference>
<evidence type="ECO:0000313" key="12">
    <source>
        <dbReference type="EMBL" id="GAP65548.1"/>
    </source>
</evidence>
<keyword evidence="4" id="KW-1003">Cell membrane</keyword>
<dbReference type="NCBIfam" id="TIGR00711">
    <property type="entry name" value="efflux_EmrB"/>
    <property type="match status" value="1"/>
</dbReference>
<dbReference type="InterPro" id="IPR004638">
    <property type="entry name" value="EmrB-like"/>
</dbReference>
<dbReference type="InterPro" id="IPR011701">
    <property type="entry name" value="MFS"/>
</dbReference>
<dbReference type="Gene3D" id="1.20.1250.20">
    <property type="entry name" value="MFS general substrate transporter like domains"/>
    <property type="match status" value="1"/>
</dbReference>
<dbReference type="PANTHER" id="PTHR42718:SF9">
    <property type="entry name" value="MAJOR FACILITATOR SUPERFAMILY MULTIDRUG TRANSPORTER MFSC"/>
    <property type="match status" value="1"/>
</dbReference>
<keyword evidence="13" id="KW-1185">Reference proteome</keyword>
<evidence type="ECO:0000256" key="5">
    <source>
        <dbReference type="ARBA" id="ARBA00022519"/>
    </source>
</evidence>
<feature type="transmembrane region" description="Helical" evidence="9">
    <location>
        <begin position="476"/>
        <end position="494"/>
    </location>
</feature>
<feature type="transmembrane region" description="Helical" evidence="9">
    <location>
        <begin position="306"/>
        <end position="327"/>
    </location>
</feature>
<dbReference type="OrthoDB" id="9812221at2"/>
<reference evidence="12" key="2">
    <citation type="submission" date="2015-08" db="EMBL/GenBank/DDBJ databases">
        <title>Complete DNA Sequence of Pseudomonas syringae pv. actinidiae, the Causal Agent of Kiwifruit Canker Disease.</title>
        <authorList>
            <person name="Rikkerink E.H.A."/>
            <person name="Fineran P.C."/>
        </authorList>
    </citation>
    <scope>NUCLEOTIDE SEQUENCE</scope>
    <source>
        <strain evidence="12">SkMP5</strain>
    </source>
</reference>
<evidence type="ECO:0000256" key="2">
    <source>
        <dbReference type="ARBA" id="ARBA00008537"/>
    </source>
</evidence>
<dbReference type="PROSITE" id="PS50850">
    <property type="entry name" value="MFS"/>
    <property type="match status" value="1"/>
</dbReference>
<dbReference type="EMBL" id="DF952379">
    <property type="protein sequence ID" value="GAN44956.1"/>
    <property type="molecule type" value="Genomic_DNA"/>
</dbReference>
<dbReference type="PANTHER" id="PTHR42718">
    <property type="entry name" value="MAJOR FACILITATOR SUPERFAMILY MULTIDRUG TRANSPORTER MFSC"/>
    <property type="match status" value="1"/>
</dbReference>
<feature type="transmembrane region" description="Helical" evidence="9">
    <location>
        <begin position="139"/>
        <end position="160"/>
    </location>
</feature>
<dbReference type="Gene3D" id="1.20.1720.10">
    <property type="entry name" value="Multidrug resistance protein D"/>
    <property type="match status" value="1"/>
</dbReference>
<evidence type="ECO:0000313" key="13">
    <source>
        <dbReference type="Proteomes" id="UP000253740"/>
    </source>
</evidence>
<feature type="transmembrane region" description="Helical" evidence="9">
    <location>
        <begin position="52"/>
        <end position="71"/>
    </location>
</feature>
<evidence type="ECO:0000256" key="8">
    <source>
        <dbReference type="ARBA" id="ARBA00023136"/>
    </source>
</evidence>
<name>A0A0K8QL03_9GAMM</name>
<dbReference type="AlphaFoldDB" id="A0A0K8QL03"/>
<gene>
    <name evidence="11" type="ORF">MBSD_1494</name>
    <name evidence="12" type="ORF">MBSD_n0838</name>
</gene>
<dbReference type="STRING" id="1475481.GCA_000953855_00850"/>
<comment type="similarity">
    <text evidence="2">Belongs to the major facilitator superfamily. EmrB family.</text>
</comment>
<organism evidence="12">
    <name type="scientific">Mizugakiibacter sediminis</name>
    <dbReference type="NCBI Taxonomy" id="1475481"/>
    <lineage>
        <taxon>Bacteria</taxon>
        <taxon>Pseudomonadati</taxon>
        <taxon>Pseudomonadota</taxon>
        <taxon>Gammaproteobacteria</taxon>
        <taxon>Lysobacterales</taxon>
        <taxon>Rhodanobacteraceae</taxon>
        <taxon>Mizugakiibacter</taxon>
    </lineage>
</organism>
<feature type="transmembrane region" description="Helical" evidence="9">
    <location>
        <begin position="78"/>
        <end position="99"/>
    </location>
</feature>
<feature type="transmembrane region" description="Helical" evidence="9">
    <location>
        <begin position="105"/>
        <end position="127"/>
    </location>
</feature>
<feature type="transmembrane region" description="Helical" evidence="9">
    <location>
        <begin position="334"/>
        <end position="351"/>
    </location>
</feature>
<dbReference type="GO" id="GO:0022857">
    <property type="term" value="F:transmembrane transporter activity"/>
    <property type="evidence" value="ECO:0007669"/>
    <property type="project" value="InterPro"/>
</dbReference>
<feature type="domain" description="Major facilitator superfamily (MFS) profile" evidence="10">
    <location>
        <begin position="14"/>
        <end position="499"/>
    </location>
</feature>
<feature type="transmembrane region" description="Helical" evidence="9">
    <location>
        <begin position="202"/>
        <end position="219"/>
    </location>
</feature>
<sequence>MSAPEYRPPNLALTTIGLSLATFMQVLDLTIANVSLPTIAGNLSVSAQQSTWVITSFAVSNGIALPLTGWLTRRFGEVRLFVMATLLFSLASFLCGIAQSMGMLVAFRALQGAVAGPMYPITQALLISVYPAHKRGQALALLAMVTVVAPIVGPILGGWITDNYSWPWIFFINVPIGIFASTVIAAQMAGKQERTERPKMDYVGLITLVIGVGALQIVLDKGNDEDWFNSPFIVVTSIVSAIALAIFLIWELTDKDPIVDLKLFRHRNFAAGTLALVLAYAAFFSIALLIPLWLQRQLGYTPTWAGYASAPLGVLPVILTPFIGRYATRFDLRYLAAFAFVVMGATCFIRADFNLEVDFGRVAMVQLLQGLGVAFFFMPVLTILLSDLAPREIASGSGLATFLRTLAGSFSASITTLLWEHRAIAHHAQLTEHITAFDPGTQQAMATLGGNDPTRAAMVLNQVITQQGYQIGFNEVFHALGWVFAGLVLVVWLAKPPFAPKAGPAAGGGH</sequence>
<proteinExistence type="inferred from homology"/>
<evidence type="ECO:0000256" key="7">
    <source>
        <dbReference type="ARBA" id="ARBA00022989"/>
    </source>
</evidence>
<feature type="transmembrane region" description="Helical" evidence="9">
    <location>
        <begin position="12"/>
        <end position="32"/>
    </location>
</feature>
<dbReference type="GO" id="GO:1990961">
    <property type="term" value="P:xenobiotic detoxification by transmembrane export across the plasma membrane"/>
    <property type="evidence" value="ECO:0007669"/>
    <property type="project" value="UniProtKB-ARBA"/>
</dbReference>
<feature type="transmembrane region" description="Helical" evidence="9">
    <location>
        <begin position="166"/>
        <end position="190"/>
    </location>
</feature>
<keyword evidence="8 9" id="KW-0472">Membrane</keyword>
<dbReference type="HOGENOM" id="CLU_000960_28_0_6"/>
<dbReference type="InterPro" id="IPR020846">
    <property type="entry name" value="MFS_dom"/>
</dbReference>
<feature type="transmembrane region" description="Helical" evidence="9">
    <location>
        <begin position="271"/>
        <end position="294"/>
    </location>
</feature>
<dbReference type="FunFam" id="1.20.1720.10:FF:000002">
    <property type="entry name" value="Multidrug resistance protein B"/>
    <property type="match status" value="1"/>
</dbReference>
<protein>
    <submittedName>
        <fullName evidence="12">Drug resistance transporter, EmrB/QacAsubfamily</fullName>
    </submittedName>
    <submittedName>
        <fullName evidence="11">Multidrug resistance protein B</fullName>
    </submittedName>
</protein>
<dbReference type="InterPro" id="IPR036259">
    <property type="entry name" value="MFS_trans_sf"/>
</dbReference>
<accession>A0A0K8QL03</accession>
<evidence type="ECO:0000259" key="10">
    <source>
        <dbReference type="PROSITE" id="PS50850"/>
    </source>
</evidence>
<feature type="transmembrane region" description="Helical" evidence="9">
    <location>
        <begin position="231"/>
        <end position="250"/>
    </location>
</feature>
<dbReference type="SUPFAM" id="SSF103473">
    <property type="entry name" value="MFS general substrate transporter"/>
    <property type="match status" value="1"/>
</dbReference>
<dbReference type="Proteomes" id="UP000253740">
    <property type="component" value="Unassembled WGS sequence"/>
</dbReference>
<dbReference type="GO" id="GO:0015721">
    <property type="term" value="P:bile acid and bile salt transport"/>
    <property type="evidence" value="ECO:0007669"/>
    <property type="project" value="UniProtKB-ARBA"/>
</dbReference>
<reference evidence="11" key="1">
    <citation type="submission" date="2015-03" db="EMBL/GenBank/DDBJ databases">
        <title>Draft genome sequence of Mizugakiibacter sediminis skMP5.</title>
        <authorList>
            <person name="Watanabe T."/>
            <person name="Kojima H."/>
            <person name="Fukui M."/>
        </authorList>
    </citation>
    <scope>NUCLEOTIDE SEQUENCE</scope>
    <source>
        <strain evidence="11">SkMP5</strain>
    </source>
</reference>
<keyword evidence="6 9" id="KW-0812">Transmembrane</keyword>
<dbReference type="GO" id="GO:0005886">
    <property type="term" value="C:plasma membrane"/>
    <property type="evidence" value="ECO:0007669"/>
    <property type="project" value="UniProtKB-SubCell"/>
</dbReference>
<feature type="transmembrane region" description="Helical" evidence="9">
    <location>
        <begin position="363"/>
        <end position="385"/>
    </location>
</feature>
<evidence type="ECO:0000256" key="4">
    <source>
        <dbReference type="ARBA" id="ARBA00022475"/>
    </source>
</evidence>
<dbReference type="EMBL" id="DF970162">
    <property type="protein sequence ID" value="GAP65548.1"/>
    <property type="molecule type" value="Genomic_DNA"/>
</dbReference>
<evidence type="ECO:0000256" key="6">
    <source>
        <dbReference type="ARBA" id="ARBA00022692"/>
    </source>
</evidence>
<evidence type="ECO:0000256" key="1">
    <source>
        <dbReference type="ARBA" id="ARBA00004429"/>
    </source>
</evidence>
<keyword evidence="5" id="KW-0997">Cell inner membrane</keyword>
<evidence type="ECO:0000256" key="9">
    <source>
        <dbReference type="SAM" id="Phobius"/>
    </source>
</evidence>
<keyword evidence="7 9" id="KW-1133">Transmembrane helix</keyword>